<organism evidence="3 4">
    <name type="scientific">Actinia tenebrosa</name>
    <name type="common">Australian red waratah sea anemone</name>
    <dbReference type="NCBI Taxonomy" id="6105"/>
    <lineage>
        <taxon>Eukaryota</taxon>
        <taxon>Metazoa</taxon>
        <taxon>Cnidaria</taxon>
        <taxon>Anthozoa</taxon>
        <taxon>Hexacorallia</taxon>
        <taxon>Actiniaria</taxon>
        <taxon>Actiniidae</taxon>
        <taxon>Actinia</taxon>
    </lineage>
</organism>
<evidence type="ECO:0000313" key="3">
    <source>
        <dbReference type="Proteomes" id="UP000515163"/>
    </source>
</evidence>
<accession>A0A6P8JD86</accession>
<feature type="compositionally biased region" description="Basic and acidic residues" evidence="2">
    <location>
        <begin position="325"/>
        <end position="351"/>
    </location>
</feature>
<sequence length="375" mass="43852">MSDDVSEALRRRRERRERLAKELESTNVDEDDAAARREARRREREARRKEREAESTADDESARSRRRRKEEEQEAEERSRRRQEEEENDRRRRQKADAERSYNSRRGYHRDEENDDEEEEKEDTIFETMSPQKKASILEGLAEEFRRIVEQREAKGQMVAVSAQELDELDLKVRSLRTQVRKAEENNNQLNKQKREIDEKLKKNENELNKLRNELQTAEAENELAIKEGKKVAPKLPTGPAKKKASPFGGGFINVVRKAQSAAWEEKFKAMKDKKKGSEPKPDWVTKVKKPENPLIAIKKPAPSAAKPEEKKPQWAQTKLKKGGGGRDDAGTKFEKRPDWSARSLKKTEKKDEDDDDRVTKRHDWREGLKASDKK</sequence>
<name>A0A6P8JD86_ACTTE</name>
<feature type="region of interest" description="Disordered" evidence="2">
    <location>
        <begin position="267"/>
        <end position="375"/>
    </location>
</feature>
<feature type="compositionally biased region" description="Basic and acidic residues" evidence="2">
    <location>
        <begin position="76"/>
        <end position="102"/>
    </location>
</feature>
<feature type="compositionally biased region" description="Basic and acidic residues" evidence="2">
    <location>
        <begin position="358"/>
        <end position="375"/>
    </location>
</feature>
<feature type="compositionally biased region" description="Low complexity" evidence="2">
    <location>
        <begin position="296"/>
        <end position="306"/>
    </location>
</feature>
<evidence type="ECO:0000256" key="1">
    <source>
        <dbReference type="SAM" id="Coils"/>
    </source>
</evidence>
<feature type="region of interest" description="Disordered" evidence="2">
    <location>
        <begin position="231"/>
        <end position="250"/>
    </location>
</feature>
<dbReference type="Proteomes" id="UP000515163">
    <property type="component" value="Unplaced"/>
</dbReference>
<keyword evidence="3" id="KW-1185">Reference proteome</keyword>
<protein>
    <submittedName>
        <fullName evidence="4">Trichohyalin-like isoform X9</fullName>
    </submittedName>
</protein>
<evidence type="ECO:0000256" key="2">
    <source>
        <dbReference type="SAM" id="MobiDB-lite"/>
    </source>
</evidence>
<evidence type="ECO:0000313" key="4">
    <source>
        <dbReference type="RefSeq" id="XP_031575538.1"/>
    </source>
</evidence>
<reference evidence="4" key="1">
    <citation type="submission" date="2025-08" db="UniProtKB">
        <authorList>
            <consortium name="RefSeq"/>
        </authorList>
    </citation>
    <scope>IDENTIFICATION</scope>
    <source>
        <tissue evidence="4">Tentacle</tissue>
    </source>
</reference>
<feature type="coiled-coil region" evidence="1">
    <location>
        <begin position="166"/>
        <end position="228"/>
    </location>
</feature>
<dbReference type="AlphaFoldDB" id="A0A6P8JD86"/>
<feature type="region of interest" description="Disordered" evidence="2">
    <location>
        <begin position="19"/>
        <end position="134"/>
    </location>
</feature>
<feature type="compositionally biased region" description="Basic and acidic residues" evidence="2">
    <location>
        <begin position="267"/>
        <end position="292"/>
    </location>
</feature>
<feature type="compositionally biased region" description="Acidic residues" evidence="2">
    <location>
        <begin position="113"/>
        <end position="122"/>
    </location>
</feature>
<feature type="compositionally biased region" description="Basic and acidic residues" evidence="2">
    <location>
        <begin position="33"/>
        <end position="54"/>
    </location>
</feature>
<dbReference type="RefSeq" id="XP_031575538.1">
    <property type="nucleotide sequence ID" value="XM_031719678.1"/>
</dbReference>
<gene>
    <name evidence="4" type="primary">LOC116309075</name>
</gene>
<keyword evidence="1" id="KW-0175">Coiled coil</keyword>
<proteinExistence type="predicted"/>
<dbReference type="OrthoDB" id="5987934at2759"/>
<dbReference type="GeneID" id="116309075"/>